<accession>B1Q260</accession>
<evidence type="ECO:0000256" key="1">
    <source>
        <dbReference type="SAM" id="MobiDB-lite"/>
    </source>
</evidence>
<proteinExistence type="predicted"/>
<gene>
    <name evidence="3" type="ORF">CELE_F58B4.7</name>
    <name evidence="3 5" type="ORF">F58B4.7</name>
</gene>
<dbReference type="WormBase" id="F58B4.7">
    <property type="protein sequence ID" value="CE43059"/>
    <property type="gene ID" value="WBGene00077682"/>
</dbReference>
<evidence type="ECO:0000313" key="3">
    <source>
        <dbReference type="EMBL" id="CAQ16146.2"/>
    </source>
</evidence>
<dbReference type="OMA" id="MICVIVI"/>
<dbReference type="InParanoid" id="B1Q260"/>
<feature type="region of interest" description="Disordered" evidence="1">
    <location>
        <begin position="73"/>
        <end position="96"/>
    </location>
</feature>
<dbReference type="GeneID" id="6418748"/>
<feature type="chain" id="PRO_5002769672" evidence="2">
    <location>
        <begin position="20"/>
        <end position="96"/>
    </location>
</feature>
<dbReference type="UCSC" id="F58B4.7">
    <property type="organism name" value="c. elegans"/>
</dbReference>
<name>B1Q260_CAEEL</name>
<organism evidence="3 4">
    <name type="scientific">Caenorhabditis elegans</name>
    <dbReference type="NCBI Taxonomy" id="6239"/>
    <lineage>
        <taxon>Eukaryota</taxon>
        <taxon>Metazoa</taxon>
        <taxon>Ecdysozoa</taxon>
        <taxon>Nematoda</taxon>
        <taxon>Chromadorea</taxon>
        <taxon>Rhabditida</taxon>
        <taxon>Rhabditina</taxon>
        <taxon>Rhabditomorpha</taxon>
        <taxon>Rhabditoidea</taxon>
        <taxon>Rhabditidae</taxon>
        <taxon>Peloderinae</taxon>
        <taxon>Caenorhabditis</taxon>
    </lineage>
</organism>
<dbReference type="OrthoDB" id="10539598at2759"/>
<reference evidence="3 4" key="1">
    <citation type="journal article" date="1998" name="Science">
        <title>Genome sequence of the nematode C. elegans: a platform for investigating biology.</title>
        <authorList>
            <consortium name="The C. elegans sequencing consortium"/>
            <person name="Sulson J.E."/>
            <person name="Waterston R."/>
        </authorList>
    </citation>
    <scope>NUCLEOTIDE SEQUENCE [LARGE SCALE GENOMIC DNA]</scope>
    <source>
        <strain evidence="3 4">Bristol N2</strain>
    </source>
</reference>
<dbReference type="PaxDb" id="6239-F58B4.7"/>
<keyword evidence="4" id="KW-1185">Reference proteome</keyword>
<dbReference type="Proteomes" id="UP000001940">
    <property type="component" value="Chromosome V"/>
</dbReference>
<dbReference type="CTD" id="6418748"/>
<dbReference type="Bgee" id="WBGene00077682">
    <property type="expression patterns" value="Expressed in adult organism and 2 other cell types or tissues"/>
</dbReference>
<sequence length="96" mass="10405">MICVIVIFLISCAMIVSFCSKNSRKCERENGDAEERKNTLLMISDNFLDPEDPESSSLRGISSESVFSNDITTVYPPVASPSTTTSAQQSSSSSSQ</sequence>
<dbReference type="RefSeq" id="NP_001122962.2">
    <property type="nucleotide sequence ID" value="NM_001129490.2"/>
</dbReference>
<dbReference type="eggNOG" id="ENOG502RWA5">
    <property type="taxonomic scope" value="Eukaryota"/>
</dbReference>
<keyword evidence="2" id="KW-0732">Signal</keyword>
<dbReference type="KEGG" id="cel:CELE_F58B4.7"/>
<feature type="signal peptide" evidence="2">
    <location>
        <begin position="1"/>
        <end position="19"/>
    </location>
</feature>
<dbReference type="AGR" id="WB:WBGene00077682"/>
<dbReference type="AlphaFoldDB" id="B1Q260"/>
<dbReference type="STRING" id="6239.F58B4.7.1"/>
<protein>
    <submittedName>
        <fullName evidence="3">Uncharacterized protein</fullName>
    </submittedName>
</protein>
<evidence type="ECO:0000313" key="4">
    <source>
        <dbReference type="Proteomes" id="UP000001940"/>
    </source>
</evidence>
<dbReference type="FunCoup" id="B1Q260">
    <property type="interactions" value="171"/>
</dbReference>
<evidence type="ECO:0000313" key="5">
    <source>
        <dbReference type="WormBase" id="F58B4.7"/>
    </source>
</evidence>
<evidence type="ECO:0000256" key="2">
    <source>
        <dbReference type="SAM" id="SignalP"/>
    </source>
</evidence>
<dbReference type="SMR" id="B1Q260"/>
<dbReference type="HOGENOM" id="CLU_2415244_0_0_1"/>
<dbReference type="EMBL" id="BX284605">
    <property type="protein sequence ID" value="CAQ16146.2"/>
    <property type="molecule type" value="Genomic_DNA"/>
</dbReference>